<feature type="transmembrane region" description="Helical" evidence="1">
    <location>
        <begin position="51"/>
        <end position="73"/>
    </location>
</feature>
<evidence type="ECO:0000256" key="1">
    <source>
        <dbReference type="SAM" id="Phobius"/>
    </source>
</evidence>
<dbReference type="AlphaFoldDB" id="A0A0U0ZVW2"/>
<keyword evidence="1" id="KW-0812">Transmembrane</keyword>
<sequence>MTSAVTNGEMNQADDRSELASIWQWRFGFYDQFGHPGSTPESEAAYKALPYGARLMLGCNLLAFFFGPIYYFVKGMWRKGLTIVALVLAVVGVQYVVGGSDGVYQAVNLALSCVLMAAANYTYYLDQVKGSQSWNPFEGMKRRKWRKGPPLK</sequence>
<gene>
    <name evidence="2" type="ORF">ERS075579_04689</name>
</gene>
<organism evidence="2 3">
    <name type="scientific">Mycobacteroides abscessus</name>
    <dbReference type="NCBI Taxonomy" id="36809"/>
    <lineage>
        <taxon>Bacteria</taxon>
        <taxon>Bacillati</taxon>
        <taxon>Actinomycetota</taxon>
        <taxon>Actinomycetes</taxon>
        <taxon>Mycobacteriales</taxon>
        <taxon>Mycobacteriaceae</taxon>
        <taxon>Mycobacteroides</taxon>
    </lineage>
</organism>
<dbReference type="InterPro" id="IPR024399">
    <property type="entry name" value="DUF2628"/>
</dbReference>
<feature type="transmembrane region" description="Helical" evidence="1">
    <location>
        <begin position="103"/>
        <end position="124"/>
    </location>
</feature>
<dbReference type="EMBL" id="CSWP01000012">
    <property type="protein sequence ID" value="CPV69991.1"/>
    <property type="molecule type" value="Genomic_DNA"/>
</dbReference>
<keyword evidence="1" id="KW-0472">Membrane</keyword>
<evidence type="ECO:0000313" key="3">
    <source>
        <dbReference type="Proteomes" id="UP000045782"/>
    </source>
</evidence>
<accession>A0A0U0ZVW2</accession>
<keyword evidence="1" id="KW-1133">Transmembrane helix</keyword>
<name>A0A0U0ZVW2_9MYCO</name>
<protein>
    <submittedName>
        <fullName evidence="2">Protein of uncharacterized function (DUF2628)</fullName>
    </submittedName>
</protein>
<feature type="transmembrane region" description="Helical" evidence="1">
    <location>
        <begin position="80"/>
        <end position="97"/>
    </location>
</feature>
<evidence type="ECO:0000313" key="2">
    <source>
        <dbReference type="EMBL" id="CPV69991.1"/>
    </source>
</evidence>
<reference evidence="2 3" key="1">
    <citation type="submission" date="2015-03" db="EMBL/GenBank/DDBJ databases">
        <authorList>
            <person name="Murphy D."/>
        </authorList>
    </citation>
    <scope>NUCLEOTIDE SEQUENCE [LARGE SCALE GENOMIC DNA]</scope>
    <source>
        <strain evidence="2 3">PAP088</strain>
    </source>
</reference>
<dbReference type="Pfam" id="PF10947">
    <property type="entry name" value="DUF2628"/>
    <property type="match status" value="1"/>
</dbReference>
<dbReference type="Proteomes" id="UP000045782">
    <property type="component" value="Unassembled WGS sequence"/>
</dbReference>
<proteinExistence type="predicted"/>